<accession>A0A2X1PQJ3</accession>
<sequence length="40" mass="4735">MKMNSRNLITDYEAYRTAHNYFIDGHAVIANLFLRKAYGR</sequence>
<proteinExistence type="predicted"/>
<reference evidence="2 3" key="1">
    <citation type="submission" date="2018-06" db="EMBL/GenBank/DDBJ databases">
        <authorList>
            <consortium name="Pathogen Informatics"/>
            <person name="Doyle S."/>
        </authorList>
    </citation>
    <scope>NUCLEOTIDE SEQUENCE [LARGE SCALE GENOMIC DNA]</scope>
    <source>
        <strain evidence="2 3">NCTC9645</strain>
    </source>
</reference>
<name>A0A2X1PQJ3_KLEPN</name>
<dbReference type="EMBL" id="UASO01000004">
    <property type="protein sequence ID" value="SQC19936.1"/>
    <property type="molecule type" value="Genomic_DNA"/>
</dbReference>
<dbReference type="Proteomes" id="UP000250675">
    <property type="component" value="Unassembled WGS sequence"/>
</dbReference>
<organism evidence="2 3">
    <name type="scientific">Klebsiella pneumoniae</name>
    <dbReference type="NCBI Taxonomy" id="573"/>
    <lineage>
        <taxon>Bacteria</taxon>
        <taxon>Pseudomonadati</taxon>
        <taxon>Pseudomonadota</taxon>
        <taxon>Gammaproteobacteria</taxon>
        <taxon>Enterobacterales</taxon>
        <taxon>Enterobacteriaceae</taxon>
        <taxon>Klebsiella/Raoultella group</taxon>
        <taxon>Klebsiella</taxon>
        <taxon>Klebsiella pneumoniae complex</taxon>
    </lineage>
</organism>
<evidence type="ECO:0000313" key="2">
    <source>
        <dbReference type="EMBL" id="SQC88118.1"/>
    </source>
</evidence>
<dbReference type="EMBL" id="UASO01000010">
    <property type="protein sequence ID" value="SQC88118.1"/>
    <property type="molecule type" value="Genomic_DNA"/>
</dbReference>
<dbReference type="AlphaFoldDB" id="A0A2X1PQJ3"/>
<evidence type="ECO:0000313" key="3">
    <source>
        <dbReference type="Proteomes" id="UP000250675"/>
    </source>
</evidence>
<protein>
    <submittedName>
        <fullName evidence="2">Uncharacterized protein</fullName>
    </submittedName>
</protein>
<evidence type="ECO:0000313" key="1">
    <source>
        <dbReference type="EMBL" id="SQC19936.1"/>
    </source>
</evidence>
<gene>
    <name evidence="1" type="ORF">NCTC9645_01348</name>
    <name evidence="2" type="ORF">NCTC9645_06260</name>
</gene>